<dbReference type="InterPro" id="IPR048332">
    <property type="entry name" value="GD_AH_C"/>
</dbReference>
<keyword evidence="4" id="KW-0378">Hydrolase</keyword>
<dbReference type="InterPro" id="IPR007392">
    <property type="entry name" value="GD_AH_second"/>
</dbReference>
<accession>A0A7S8IGK2</accession>
<keyword evidence="5" id="KW-1185">Reference proteome</keyword>
<dbReference type="GO" id="GO:0016787">
    <property type="term" value="F:hydrolase activity"/>
    <property type="evidence" value="ECO:0007669"/>
    <property type="project" value="UniProtKB-KW"/>
</dbReference>
<dbReference type="GO" id="GO:0019698">
    <property type="term" value="P:D-galacturonate catabolic process"/>
    <property type="evidence" value="ECO:0007669"/>
    <property type="project" value="TreeGrafter"/>
</dbReference>
<protein>
    <submittedName>
        <fullName evidence="4">UxaA family hydrolase</fullName>
    </submittedName>
</protein>
<organism evidence="4 5">
    <name type="scientific">Phototrophicus methaneseepsis</name>
    <dbReference type="NCBI Taxonomy" id="2710758"/>
    <lineage>
        <taxon>Bacteria</taxon>
        <taxon>Bacillati</taxon>
        <taxon>Chloroflexota</taxon>
        <taxon>Candidatus Thermofontia</taxon>
        <taxon>Phototrophicales</taxon>
        <taxon>Phototrophicaceae</taxon>
        <taxon>Phototrophicus</taxon>
    </lineage>
</organism>
<reference evidence="4 5" key="1">
    <citation type="submission" date="2020-02" db="EMBL/GenBank/DDBJ databases">
        <authorList>
            <person name="Zheng R.K."/>
            <person name="Sun C.M."/>
        </authorList>
    </citation>
    <scope>NUCLEOTIDE SEQUENCE [LARGE SCALE GENOMIC DNA]</scope>
    <source>
        <strain evidence="5">rifampicinis</strain>
    </source>
</reference>
<proteinExistence type="inferred from homology"/>
<dbReference type="Pfam" id="PF20629">
    <property type="entry name" value="GD_AH_C"/>
    <property type="match status" value="1"/>
</dbReference>
<evidence type="ECO:0000256" key="2">
    <source>
        <dbReference type="ARBA" id="ARBA00023239"/>
    </source>
</evidence>
<dbReference type="Pfam" id="PF08666">
    <property type="entry name" value="SAF"/>
    <property type="match status" value="1"/>
</dbReference>
<dbReference type="Gene3D" id="2.30.130.110">
    <property type="match status" value="1"/>
</dbReference>
<keyword evidence="2" id="KW-0456">Lyase</keyword>
<dbReference type="InterPro" id="IPR013974">
    <property type="entry name" value="SAF"/>
</dbReference>
<evidence type="ECO:0000313" key="4">
    <source>
        <dbReference type="EMBL" id="QPC84118.1"/>
    </source>
</evidence>
<evidence type="ECO:0000313" key="5">
    <source>
        <dbReference type="Proteomes" id="UP000594468"/>
    </source>
</evidence>
<comment type="similarity">
    <text evidence="1">Belongs to the UxaA family.</text>
</comment>
<dbReference type="EMBL" id="CP062983">
    <property type="protein sequence ID" value="QPC84118.1"/>
    <property type="molecule type" value="Genomic_DNA"/>
</dbReference>
<dbReference type="SMART" id="SM00858">
    <property type="entry name" value="SAF"/>
    <property type="match status" value="1"/>
</dbReference>
<evidence type="ECO:0000259" key="3">
    <source>
        <dbReference type="SMART" id="SM00858"/>
    </source>
</evidence>
<dbReference type="GO" id="GO:0016829">
    <property type="term" value="F:lyase activity"/>
    <property type="evidence" value="ECO:0007669"/>
    <property type="project" value="UniProtKB-KW"/>
</dbReference>
<sequence length="892" mass="96842">MTVPLTIPFDDVGRLPAPDDNVAIATRRLEAGTHITHNGDQVTLSHTVLVGHRFAVKPIDVGQSLLSWGQTFGIAIRPIAPGDYVCNDVVLTELHRRELDFELPAQPNFQNELEPYTFNEASFQPAQQLPRYTDVKTFMGYQRAGGRGVGTRNMIVLLGTTSLVSGFVNALEQQLRPLLADYPNIDQIVAVAHTEGGHGAANNRDLLLRTLSGFMVHPNVGAVLAVDYGHEVINNAALQGYIQANGYALDAVPHHFMSLSAAFEEDLNTAEQVVLRWMPQVNAAERTPQPLSELKIALQCGGSDAFSGVSGNPLAAWVAKEVIQYGGAANLAETDELIGAETYVLDKVRDSATVRKFLSFIARFKERVAWHGHSADGNPSGGNKYRGLYNIYLKSLGAATKRHPDVPLDAVIDYGEPMREGGFYFMDSPGNDLESIAGQVASGCNMIFFVTGNGSITNFPFVPTIKIITTTERYHLLPNEMDVNAGAYLDGTPLDELGAQTLQLTMDVASGQLSVGEAAGHAQVQIWRDWQQTHAIDLHPIKARHFDGTPLPVSVDVPVPDARIPVFLNQQGEMTTDQVGLVLPTSLCSGQIARMCVDQLNKHELGREEGLSQFVTLVHTEGCGGSVNLEFRDTLLGYLAHPFVKHALLLEHGCESTHNAFFRQAMQDRGYHPDDYGWASIQLDGGIQNVLHKIAGYFQTKLENDGPVQRAFAGLEAVRLALLTQGEVSPETARAMAYLSQMIVAGGGTVLLHEQDSLLHSAFMEVFGLAEVQPTLDYGQVIEQAGLHIMAMPTRDWGEILTGMGAAGVEIMLAHVGAQPMPGHPMIPMLQVAAANSQNPSVDMSLDGDSKGDAQRMLDDIVRTLSHEYTPSVVRSGNVYFQITRGLLGVSL</sequence>
<gene>
    <name evidence="4" type="ORF">G4Y79_07015</name>
</gene>
<dbReference type="InterPro" id="IPR052172">
    <property type="entry name" value="UxaA_altronate/galactarate_dh"/>
</dbReference>
<dbReference type="AlphaFoldDB" id="A0A7S8IGK2"/>
<dbReference type="Proteomes" id="UP000594468">
    <property type="component" value="Chromosome"/>
</dbReference>
<evidence type="ECO:0000256" key="1">
    <source>
        <dbReference type="ARBA" id="ARBA00010986"/>
    </source>
</evidence>
<dbReference type="PANTHER" id="PTHR30536">
    <property type="entry name" value="ALTRONATE/GALACTARATE DEHYDRATASE"/>
    <property type="match status" value="1"/>
</dbReference>
<dbReference type="RefSeq" id="WP_195172182.1">
    <property type="nucleotide sequence ID" value="NZ_CP062983.1"/>
</dbReference>
<feature type="domain" description="SAF" evidence="3">
    <location>
        <begin position="20"/>
        <end position="91"/>
    </location>
</feature>
<dbReference type="PANTHER" id="PTHR30536:SF5">
    <property type="entry name" value="ALTRONATE DEHYDRATASE"/>
    <property type="match status" value="1"/>
</dbReference>
<name>A0A7S8IGK2_9CHLR</name>
<dbReference type="Pfam" id="PF04295">
    <property type="entry name" value="GD_AH_second"/>
    <property type="match status" value="2"/>
</dbReference>
<dbReference type="KEGG" id="pmet:G4Y79_07015"/>